<keyword evidence="4" id="KW-1185">Reference proteome</keyword>
<gene>
    <name evidence="3" type="ORF">GCM10022226_71040</name>
</gene>
<keyword evidence="2" id="KW-1133">Transmembrane helix</keyword>
<accession>A0ABP7JB24</accession>
<feature type="region of interest" description="Disordered" evidence="1">
    <location>
        <begin position="39"/>
        <end position="101"/>
    </location>
</feature>
<keyword evidence="2" id="KW-0472">Membrane</keyword>
<evidence type="ECO:0000256" key="1">
    <source>
        <dbReference type="SAM" id="MobiDB-lite"/>
    </source>
</evidence>
<sequence length="173" mass="18218">MICQHNGGASGKRSLVVYPLLCAFTSIAFALGVSSLPASADADHRKTKRTPHASRTHRGGDATDPGGGDSIHDGNGSKNRNIVSVRSPTNNRGYQHTSAETMGGTTSIQNALCRHAKVCNITLKVIVITPDKAKKSKAKTVKKAATPPQDEVETLGTDDTCDECCECEPDGSK</sequence>
<dbReference type="EMBL" id="BAAAZR010000041">
    <property type="protein sequence ID" value="GAA3838561.1"/>
    <property type="molecule type" value="Genomic_DNA"/>
</dbReference>
<evidence type="ECO:0000313" key="4">
    <source>
        <dbReference type="Proteomes" id="UP001500888"/>
    </source>
</evidence>
<protein>
    <recommendedName>
        <fullName evidence="5">Secreted protein</fullName>
    </recommendedName>
</protein>
<comment type="caution">
    <text evidence="3">The sequence shown here is derived from an EMBL/GenBank/DDBJ whole genome shotgun (WGS) entry which is preliminary data.</text>
</comment>
<name>A0ABP7JB24_9ACTN</name>
<evidence type="ECO:0000256" key="2">
    <source>
        <dbReference type="SAM" id="Phobius"/>
    </source>
</evidence>
<dbReference type="Proteomes" id="UP001500888">
    <property type="component" value="Unassembled WGS sequence"/>
</dbReference>
<proteinExistence type="predicted"/>
<reference evidence="4" key="1">
    <citation type="journal article" date="2019" name="Int. J. Syst. Evol. Microbiol.">
        <title>The Global Catalogue of Microorganisms (GCM) 10K type strain sequencing project: providing services to taxonomists for standard genome sequencing and annotation.</title>
        <authorList>
            <consortium name="The Broad Institute Genomics Platform"/>
            <consortium name="The Broad Institute Genome Sequencing Center for Infectious Disease"/>
            <person name="Wu L."/>
            <person name="Ma J."/>
        </authorList>
    </citation>
    <scope>NUCLEOTIDE SEQUENCE [LARGE SCALE GENOMIC DNA]</scope>
    <source>
        <strain evidence="4">JCM 16908</strain>
    </source>
</reference>
<feature type="compositionally biased region" description="Basic residues" evidence="1">
    <location>
        <begin position="45"/>
        <end position="57"/>
    </location>
</feature>
<feature type="transmembrane region" description="Helical" evidence="2">
    <location>
        <begin position="16"/>
        <end position="39"/>
    </location>
</feature>
<evidence type="ECO:0008006" key="5">
    <source>
        <dbReference type="Google" id="ProtNLM"/>
    </source>
</evidence>
<keyword evidence="2" id="KW-0812">Transmembrane</keyword>
<evidence type="ECO:0000313" key="3">
    <source>
        <dbReference type="EMBL" id="GAA3838561.1"/>
    </source>
</evidence>
<feature type="compositionally biased region" description="Polar residues" evidence="1">
    <location>
        <begin position="76"/>
        <end position="101"/>
    </location>
</feature>
<organism evidence="3 4">
    <name type="scientific">Sphaerisporangium flaviroseum</name>
    <dbReference type="NCBI Taxonomy" id="509199"/>
    <lineage>
        <taxon>Bacteria</taxon>
        <taxon>Bacillati</taxon>
        <taxon>Actinomycetota</taxon>
        <taxon>Actinomycetes</taxon>
        <taxon>Streptosporangiales</taxon>
        <taxon>Streptosporangiaceae</taxon>
        <taxon>Sphaerisporangium</taxon>
    </lineage>
</organism>